<dbReference type="AlphaFoldDB" id="A0A828Z2J4"/>
<organism evidence="1 2">
    <name type="scientific">Leptospira weilii str. 2006001853</name>
    <dbReference type="NCBI Taxonomy" id="1001589"/>
    <lineage>
        <taxon>Bacteria</taxon>
        <taxon>Pseudomonadati</taxon>
        <taxon>Spirochaetota</taxon>
        <taxon>Spirochaetia</taxon>
        <taxon>Leptospirales</taxon>
        <taxon>Leptospiraceae</taxon>
        <taxon>Leptospira</taxon>
    </lineage>
</organism>
<evidence type="ECO:0000313" key="2">
    <source>
        <dbReference type="Proteomes" id="UP000001338"/>
    </source>
</evidence>
<name>A0A828Z2J4_9LEPT</name>
<dbReference type="RefSeq" id="WP_004499247.1">
    <property type="nucleotide sequence ID" value="NZ_AFLV02000023.1"/>
</dbReference>
<protein>
    <submittedName>
        <fullName evidence="1">Uncharacterized protein</fullName>
    </submittedName>
</protein>
<dbReference type="Proteomes" id="UP000001338">
    <property type="component" value="Unassembled WGS sequence"/>
</dbReference>
<evidence type="ECO:0000313" key="1">
    <source>
        <dbReference type="EMBL" id="EKR65228.1"/>
    </source>
</evidence>
<proteinExistence type="predicted"/>
<reference evidence="1 2" key="1">
    <citation type="submission" date="2012-10" db="EMBL/GenBank/DDBJ databases">
        <authorList>
            <person name="Harkins D.M."/>
            <person name="Durkin A.S."/>
            <person name="Brinkac L.M."/>
            <person name="Haft D.H."/>
            <person name="Selengut J.D."/>
            <person name="Sanka R."/>
            <person name="DePew J."/>
            <person name="Purushe J."/>
            <person name="Whelen A.C."/>
            <person name="Vinetz J.M."/>
            <person name="Sutton G.G."/>
            <person name="Nierman W.C."/>
            <person name="Fouts D.E."/>
        </authorList>
    </citation>
    <scope>NUCLEOTIDE SEQUENCE [LARGE SCALE GENOMIC DNA]</scope>
    <source>
        <strain evidence="1 2">2006001853</strain>
    </source>
</reference>
<comment type="caution">
    <text evidence="1">The sequence shown here is derived from an EMBL/GenBank/DDBJ whole genome shotgun (WGS) entry which is preliminary data.</text>
</comment>
<sequence length="86" mass="9935">MLDEKTNTDRSKEFTAFSKSGLSQREYCKKRGIKNTNDWERRSKKRDRDGFVEILSSVVQADLTFGSEFLILKIDLLGKAHLPINL</sequence>
<accession>A0A828Z2J4</accession>
<dbReference type="EMBL" id="AFLV02000023">
    <property type="protein sequence ID" value="EKR65228.1"/>
    <property type="molecule type" value="Genomic_DNA"/>
</dbReference>
<dbReference type="NCBIfam" id="NF047593">
    <property type="entry name" value="IS66_ISAeme5_TnpA"/>
    <property type="match status" value="1"/>
</dbReference>
<gene>
    <name evidence="1" type="ORF">LEP1GSC036_0501</name>
</gene>